<keyword evidence="6" id="KW-0833">Ubl conjugation pathway</keyword>
<feature type="compositionally biased region" description="Low complexity" evidence="8">
    <location>
        <begin position="105"/>
        <end position="116"/>
    </location>
</feature>
<evidence type="ECO:0000256" key="5">
    <source>
        <dbReference type="ARBA" id="ARBA00022771"/>
    </source>
</evidence>
<accession>A0ABD2B1D9</accession>
<dbReference type="CDD" id="cd20353">
    <property type="entry name" value="Rcat_RBR_RNF216"/>
    <property type="match status" value="1"/>
</dbReference>
<dbReference type="InterPro" id="IPR047545">
    <property type="entry name" value="BRcat_RBR_RNF216"/>
</dbReference>
<keyword evidence="2" id="KW-0808">Transferase</keyword>
<evidence type="ECO:0000256" key="8">
    <source>
        <dbReference type="SAM" id="MobiDB-lite"/>
    </source>
</evidence>
<protein>
    <submittedName>
        <fullName evidence="10">E3 ubiquitin-protein ligase RNF216-like isoform X2</fullName>
    </submittedName>
</protein>
<dbReference type="PANTHER" id="PTHR22770:SF47">
    <property type="entry name" value="E3 UBIQUITIN-PROTEIN LIGASE RNF216"/>
    <property type="match status" value="1"/>
</dbReference>
<dbReference type="PROSITE" id="PS51873">
    <property type="entry name" value="TRIAD"/>
    <property type="match status" value="1"/>
</dbReference>
<dbReference type="Gene3D" id="1.20.120.1750">
    <property type="match status" value="1"/>
</dbReference>
<comment type="caution">
    <text evidence="10">The sequence shown here is derived from an EMBL/GenBank/DDBJ whole genome shotgun (WGS) entry which is preliminary data.</text>
</comment>
<dbReference type="PANTHER" id="PTHR22770">
    <property type="entry name" value="UBIQUITIN CONJUGATING ENZYME 7 INTERACTING PROTEIN-RELATED"/>
    <property type="match status" value="1"/>
</dbReference>
<evidence type="ECO:0000256" key="7">
    <source>
        <dbReference type="ARBA" id="ARBA00022833"/>
    </source>
</evidence>
<dbReference type="EMBL" id="JAUDFV010000133">
    <property type="protein sequence ID" value="KAL2726490.1"/>
    <property type="molecule type" value="Genomic_DNA"/>
</dbReference>
<evidence type="ECO:0000313" key="11">
    <source>
        <dbReference type="Proteomes" id="UP001607302"/>
    </source>
</evidence>
<dbReference type="InterPro" id="IPR044066">
    <property type="entry name" value="TRIAD_supradom"/>
</dbReference>
<keyword evidence="7" id="KW-0862">Zinc</keyword>
<dbReference type="Proteomes" id="UP001607302">
    <property type="component" value="Unassembled WGS sequence"/>
</dbReference>
<evidence type="ECO:0000256" key="1">
    <source>
        <dbReference type="ARBA" id="ARBA00004906"/>
    </source>
</evidence>
<evidence type="ECO:0000256" key="2">
    <source>
        <dbReference type="ARBA" id="ARBA00022679"/>
    </source>
</evidence>
<dbReference type="InterPro" id="IPR051628">
    <property type="entry name" value="LUBAC_E3_Ligases"/>
</dbReference>
<feature type="region of interest" description="Disordered" evidence="8">
    <location>
        <begin position="103"/>
        <end position="129"/>
    </location>
</feature>
<dbReference type="AlphaFoldDB" id="A0ABD2B1D9"/>
<evidence type="ECO:0000259" key="9">
    <source>
        <dbReference type="PROSITE" id="PS51873"/>
    </source>
</evidence>
<gene>
    <name evidence="10" type="ORF">V1478_006768</name>
</gene>
<name>A0ABD2B1D9_VESSQ</name>
<comment type="pathway">
    <text evidence="1">Protein modification; protein ubiquitination.</text>
</comment>
<proteinExistence type="predicted"/>
<evidence type="ECO:0000256" key="4">
    <source>
        <dbReference type="ARBA" id="ARBA00022737"/>
    </source>
</evidence>
<dbReference type="SUPFAM" id="SSF57850">
    <property type="entry name" value="RING/U-box"/>
    <property type="match status" value="1"/>
</dbReference>
<dbReference type="Pfam" id="PF26200">
    <property type="entry name" value="Rcat_RNF216"/>
    <property type="match status" value="1"/>
</dbReference>
<evidence type="ECO:0000256" key="3">
    <source>
        <dbReference type="ARBA" id="ARBA00022723"/>
    </source>
</evidence>
<keyword evidence="5" id="KW-0863">Zinc-finger</keyword>
<keyword evidence="11" id="KW-1185">Reference proteome</keyword>
<evidence type="ECO:0000313" key="10">
    <source>
        <dbReference type="EMBL" id="KAL2726490.1"/>
    </source>
</evidence>
<keyword evidence="4" id="KW-0677">Repeat</keyword>
<feature type="domain" description="RING-type" evidence="9">
    <location>
        <begin position="786"/>
        <end position="991"/>
    </location>
</feature>
<reference evidence="10 11" key="1">
    <citation type="journal article" date="2024" name="Ann. Entomol. Soc. Am.">
        <title>Genomic analyses of the southern and eastern yellowjacket wasps (Hymenoptera: Vespidae) reveal evolutionary signatures of social life.</title>
        <authorList>
            <person name="Catto M.A."/>
            <person name="Caine P.B."/>
            <person name="Orr S.E."/>
            <person name="Hunt B.G."/>
            <person name="Goodisman M.A.D."/>
        </authorList>
    </citation>
    <scope>NUCLEOTIDE SEQUENCE [LARGE SCALE GENOMIC DNA]</scope>
    <source>
        <strain evidence="10">233</strain>
        <tissue evidence="10">Head and thorax</tissue>
    </source>
</reference>
<organism evidence="10 11">
    <name type="scientific">Vespula squamosa</name>
    <name type="common">Southern yellow jacket</name>
    <name type="synonym">Wasp</name>
    <dbReference type="NCBI Taxonomy" id="30214"/>
    <lineage>
        <taxon>Eukaryota</taxon>
        <taxon>Metazoa</taxon>
        <taxon>Ecdysozoa</taxon>
        <taxon>Arthropoda</taxon>
        <taxon>Hexapoda</taxon>
        <taxon>Insecta</taxon>
        <taxon>Pterygota</taxon>
        <taxon>Neoptera</taxon>
        <taxon>Endopterygota</taxon>
        <taxon>Hymenoptera</taxon>
        <taxon>Apocrita</taxon>
        <taxon>Aculeata</taxon>
        <taxon>Vespoidea</taxon>
        <taxon>Vespidae</taxon>
        <taxon>Vespinae</taxon>
        <taxon>Vespula</taxon>
    </lineage>
</organism>
<dbReference type="GO" id="GO:0016740">
    <property type="term" value="F:transferase activity"/>
    <property type="evidence" value="ECO:0007669"/>
    <property type="project" value="UniProtKB-KW"/>
</dbReference>
<sequence>MNFSDSGFQELCKKTELSSNKNTVSIQDADENIEKEVETSMELSDMIELSSDSGDEDGTYYMTTVWDISDIETRSPSVITSSPPYNGEVSGMVSDNIEILEENNNDPNNNLDFNEIPQESNGSRNIDEISKDRTDYSRELRSPIPGCSKDLNNVENSIENSIYHKLHKDATLISTLLPDIEFGLILETLKKNQYAKNYYELALWDLLPDKRPMPQVLSKRKLTDDICEIEQKRYMSKELDIVPNEVQNNIEMTKALCAVSSKEKDFNIKESINSKVEEKEIISDAESKSISSISHSSIIRPAKLIVPKCVPPLQSLFIPSTNNMVLAPAKLTYVSKYEMKVTSNDKSLSPVKNLIPTQSTSKINDISQTNIIPDIKETQNYLLSENKTCLKSFKNTNEVNADNSSDQVTSSVIFPIIKDKIKSEDNKVLISSPDISEQSTEFVPSSNNDLNVPSTSNGITISKCADIALSTLNKLKEKSLNILTTASVTDETSNLELTEMEKTSFCESSSVTEIQNRTIKDSKLSPEMTRIYYKLLSIFPGVNSDYIKSICTFNDTQKLDESTLLHELIEHLLVSGDKYPRVNIESETSEAICDVNEQYENMLGIFPDADPIYLRDIVTNIYNKPEELKAFVQSKLETHNYPTREQYLANRKITEQQKQYTTDFRIDKFLEIYPCPFTHFEDPRRQCSFNLIAFEFLKYYYNKLKTNTILLVYGHNKHHLTLTAKELDKIKPEMKTKRKSLYLPPKDIPLLQEFTFIQHRSEILEYLEKLQQEETIEFQKLKKSNGLLECQCCFDDECMPSKCSSCDNGHIFCNTCIIKGAELKLAESETHIHCFVNCTSEFSLSILQKVLSPTTFSILLRKRQEAEVKAAGLEGLISCPFCHFASIPPPEDKVFKCFNPDCMKESCRLCKQLNHVPLNCGEADSEKAHHYLEEKMTEALIHKCYKCSRPFFKEEGCNKMVCVCGAEMCYICDKPVNGYKHFRGQGSTQTDLCPLWSDNHVINAKAVLQIAQETEREIRQKNPNIKLVTNGLLPKIPHRRKGPHDDIPNSDVVPKRAHRIAIARMIPENLYD</sequence>
<evidence type="ECO:0000256" key="6">
    <source>
        <dbReference type="ARBA" id="ARBA00022786"/>
    </source>
</evidence>
<dbReference type="GO" id="GO:0008270">
    <property type="term" value="F:zinc ion binding"/>
    <property type="evidence" value="ECO:0007669"/>
    <property type="project" value="UniProtKB-KW"/>
</dbReference>
<dbReference type="CDD" id="cd20339">
    <property type="entry name" value="BRcat_RBR_RNF216"/>
    <property type="match status" value="1"/>
</dbReference>
<dbReference type="InterPro" id="IPR047546">
    <property type="entry name" value="Rcat_RBR_RNF216"/>
</dbReference>
<keyword evidence="3" id="KW-0479">Metal-binding</keyword>